<sequence>MRLYKEKIVKGIFVSRPNRFVARVEIQGKTELCHMPNPGRMRELLFPGTALYVVKNHGAQSKTAYKVVGAERDGIPVLLDTVRANDVAEYLITMHRIPGWESCRVIRREVTMGDSRFDLLLMDEATGEVFPVEVKSCTLFGSQGAMFPDAVTARGRKHVEHLGKIAEQGGHAGILFLVQWPRAKWFLPDFHTDPEFAETFSRYMDKLDWKAAAISWSESFDMPESVKLLPSSREVIQEENREYGNFLLVLNNEKELAWPGQVSLPAGYYLYVGHSEGRLTAVENSFRRKRRTWRNPVDRLRASCQLETVITLRSSVNNSESIQKHLIQAGGQPVVLSDDSGKAACLYYHNNPIETREFSQVELFFAMDRFNECMHMAEIKK</sequence>
<dbReference type="Proteomes" id="UP000199689">
    <property type="component" value="Unassembled WGS sequence"/>
</dbReference>
<keyword evidence="4" id="KW-1185">Reference proteome</keyword>
<organism evidence="3 4">
    <name type="scientific">Allisonella histaminiformans</name>
    <dbReference type="NCBI Taxonomy" id="209880"/>
    <lineage>
        <taxon>Bacteria</taxon>
        <taxon>Bacillati</taxon>
        <taxon>Bacillota</taxon>
        <taxon>Negativicutes</taxon>
        <taxon>Veillonellales</taxon>
        <taxon>Veillonellaceae</taxon>
        <taxon>Allisonella</taxon>
    </lineage>
</organism>
<dbReference type="EMBL" id="FMXA01000005">
    <property type="protein sequence ID" value="SDA41824.1"/>
    <property type="molecule type" value="Genomic_DNA"/>
</dbReference>
<name>A0A1G5V7M9_9FIRM</name>
<evidence type="ECO:0000313" key="4">
    <source>
        <dbReference type="Proteomes" id="UP000199689"/>
    </source>
</evidence>
<feature type="domain" description="Sugar fermentation stimulation protein C-terminal" evidence="1">
    <location>
        <begin position="84"/>
        <end position="205"/>
    </location>
</feature>
<dbReference type="OrthoDB" id="9802365at2"/>
<dbReference type="STRING" id="209880.SAMN02910343_00437"/>
<dbReference type="InterPro" id="IPR040452">
    <property type="entry name" value="SfsA_C"/>
</dbReference>
<evidence type="ECO:0000259" key="1">
    <source>
        <dbReference type="Pfam" id="PF03749"/>
    </source>
</evidence>
<dbReference type="Pfam" id="PF17746">
    <property type="entry name" value="SfsA_N"/>
    <property type="match status" value="1"/>
</dbReference>
<dbReference type="Gene3D" id="3.40.1350.60">
    <property type="match status" value="1"/>
</dbReference>
<dbReference type="RefSeq" id="WP_091363374.1">
    <property type="nucleotide sequence ID" value="NZ_FMXA01000005.1"/>
</dbReference>
<evidence type="ECO:0000259" key="2">
    <source>
        <dbReference type="Pfam" id="PF17746"/>
    </source>
</evidence>
<reference evidence="3 4" key="1">
    <citation type="submission" date="2016-10" db="EMBL/GenBank/DDBJ databases">
        <authorList>
            <person name="de Groot N.N."/>
        </authorList>
    </citation>
    <scope>NUCLEOTIDE SEQUENCE [LARGE SCALE GENOMIC DNA]</scope>
    <source>
        <strain evidence="3 4">DSM 15230</strain>
    </source>
</reference>
<dbReference type="Pfam" id="PF03749">
    <property type="entry name" value="SfsA"/>
    <property type="match status" value="1"/>
</dbReference>
<dbReference type="GO" id="GO:0003677">
    <property type="term" value="F:DNA binding"/>
    <property type="evidence" value="ECO:0007669"/>
    <property type="project" value="InterPro"/>
</dbReference>
<dbReference type="AlphaFoldDB" id="A0A1G5V7M9"/>
<feature type="domain" description="SfsA N-terminal OB" evidence="2">
    <location>
        <begin position="14"/>
        <end position="78"/>
    </location>
</feature>
<gene>
    <name evidence="3" type="ORF">SAMN02910343_00437</name>
</gene>
<dbReference type="PANTHER" id="PTHR30545">
    <property type="entry name" value="SUGAR FERMENTATION STIMULATION PROTEIN A"/>
    <property type="match status" value="1"/>
</dbReference>
<dbReference type="PANTHER" id="PTHR30545:SF2">
    <property type="entry name" value="SUGAR FERMENTATION STIMULATION PROTEIN A"/>
    <property type="match status" value="1"/>
</dbReference>
<dbReference type="InterPro" id="IPR041465">
    <property type="entry name" value="SfsA_N"/>
</dbReference>
<protein>
    <submittedName>
        <fullName evidence="3">Sugar fermentation stimulation protein A</fullName>
    </submittedName>
</protein>
<evidence type="ECO:0000313" key="3">
    <source>
        <dbReference type="EMBL" id="SDA41824.1"/>
    </source>
</evidence>
<dbReference type="GeneID" id="87755483"/>
<dbReference type="InterPro" id="IPR005224">
    <property type="entry name" value="SfsA"/>
</dbReference>
<dbReference type="CDD" id="cd22359">
    <property type="entry name" value="SfsA-like_bacterial"/>
    <property type="match status" value="1"/>
</dbReference>
<proteinExistence type="predicted"/>
<dbReference type="Gene3D" id="2.40.50.580">
    <property type="match status" value="1"/>
</dbReference>
<dbReference type="NCBIfam" id="TIGR00230">
    <property type="entry name" value="sfsA"/>
    <property type="match status" value="1"/>
</dbReference>
<accession>A0A1G5V7M9</accession>